<accession>A0AAJ0XAN7</accession>
<gene>
    <name evidence="1" type="ORF">CKO40_15650</name>
</gene>
<name>A0AAJ0XAN7_9GAMM</name>
<dbReference type="Proteomes" id="UP001296776">
    <property type="component" value="Unassembled WGS sequence"/>
</dbReference>
<evidence type="ECO:0000313" key="2">
    <source>
        <dbReference type="Proteomes" id="UP001296776"/>
    </source>
</evidence>
<proteinExistence type="predicted"/>
<comment type="caution">
    <text evidence="1">The sequence shown here is derived from an EMBL/GenBank/DDBJ whole genome shotgun (WGS) entry which is preliminary data.</text>
</comment>
<dbReference type="RefSeq" id="WP_200347262.1">
    <property type="nucleotide sequence ID" value="NZ_NRSJ01000031.1"/>
</dbReference>
<keyword evidence="2" id="KW-1185">Reference proteome</keyword>
<reference evidence="1" key="2">
    <citation type="journal article" date="2020" name="Microorganisms">
        <title>Osmotic Adaptation and Compatible Solute Biosynthesis of Phototrophic Bacteria as Revealed from Genome Analyses.</title>
        <authorList>
            <person name="Imhoff J.F."/>
            <person name="Rahn T."/>
            <person name="Kunzel S."/>
            <person name="Keller A."/>
            <person name="Neulinger S.C."/>
        </authorList>
    </citation>
    <scope>NUCLEOTIDE SEQUENCE</scope>
    <source>
        <strain evidence="1">DSM 11080</strain>
    </source>
</reference>
<dbReference type="EMBL" id="NRSJ01000031">
    <property type="protein sequence ID" value="MBK1705951.1"/>
    <property type="molecule type" value="Genomic_DNA"/>
</dbReference>
<dbReference type="AlphaFoldDB" id="A0AAJ0XAN7"/>
<organism evidence="1 2">
    <name type="scientific">Halochromatium glycolicum</name>
    <dbReference type="NCBI Taxonomy" id="85075"/>
    <lineage>
        <taxon>Bacteria</taxon>
        <taxon>Pseudomonadati</taxon>
        <taxon>Pseudomonadota</taxon>
        <taxon>Gammaproteobacteria</taxon>
        <taxon>Chromatiales</taxon>
        <taxon>Chromatiaceae</taxon>
        <taxon>Halochromatium</taxon>
    </lineage>
</organism>
<evidence type="ECO:0000313" key="1">
    <source>
        <dbReference type="EMBL" id="MBK1705951.1"/>
    </source>
</evidence>
<protein>
    <submittedName>
        <fullName evidence="1">Uncharacterized protein</fullName>
    </submittedName>
</protein>
<reference evidence="1" key="1">
    <citation type="submission" date="2017-08" db="EMBL/GenBank/DDBJ databases">
        <authorList>
            <person name="Imhoff J.F."/>
            <person name="Rahn T."/>
            <person name="Kuenzel S."/>
            <person name="Neulinger S.C."/>
        </authorList>
    </citation>
    <scope>NUCLEOTIDE SEQUENCE</scope>
    <source>
        <strain evidence="1">DSM 11080</strain>
    </source>
</reference>
<sequence>MASLEQVEISRYHNELVHDVRHLVQKYGRIMGWEVPELDEAEAKRLIFNALKDALADVEREV</sequence>